<name>A0A8R7PKA1_TRIUA</name>
<dbReference type="EnsemblPlants" id="TuG1812G0200005206.01.T01">
    <property type="protein sequence ID" value="TuG1812G0200005206.01.T01"/>
    <property type="gene ID" value="TuG1812G0200005206.01"/>
</dbReference>
<dbReference type="Proteomes" id="UP000015106">
    <property type="component" value="Chromosome 2"/>
</dbReference>
<dbReference type="Gramene" id="TuG1812G0200005206.01.T01">
    <property type="protein sequence ID" value="TuG1812G0200005206.01.T01"/>
    <property type="gene ID" value="TuG1812G0200005206.01"/>
</dbReference>
<dbReference type="AlphaFoldDB" id="A0A8R7PKA1"/>
<reference evidence="2" key="1">
    <citation type="journal article" date="2013" name="Nature">
        <title>Draft genome of the wheat A-genome progenitor Triticum urartu.</title>
        <authorList>
            <person name="Ling H.Q."/>
            <person name="Zhao S."/>
            <person name="Liu D."/>
            <person name="Wang J."/>
            <person name="Sun H."/>
            <person name="Zhang C."/>
            <person name="Fan H."/>
            <person name="Li D."/>
            <person name="Dong L."/>
            <person name="Tao Y."/>
            <person name="Gao C."/>
            <person name="Wu H."/>
            <person name="Li Y."/>
            <person name="Cui Y."/>
            <person name="Guo X."/>
            <person name="Zheng S."/>
            <person name="Wang B."/>
            <person name="Yu K."/>
            <person name="Liang Q."/>
            <person name="Yang W."/>
            <person name="Lou X."/>
            <person name="Chen J."/>
            <person name="Feng M."/>
            <person name="Jian J."/>
            <person name="Zhang X."/>
            <person name="Luo G."/>
            <person name="Jiang Y."/>
            <person name="Liu J."/>
            <person name="Wang Z."/>
            <person name="Sha Y."/>
            <person name="Zhang B."/>
            <person name="Wu H."/>
            <person name="Tang D."/>
            <person name="Shen Q."/>
            <person name="Xue P."/>
            <person name="Zou S."/>
            <person name="Wang X."/>
            <person name="Liu X."/>
            <person name="Wang F."/>
            <person name="Yang Y."/>
            <person name="An X."/>
            <person name="Dong Z."/>
            <person name="Zhang K."/>
            <person name="Zhang X."/>
            <person name="Luo M.C."/>
            <person name="Dvorak J."/>
            <person name="Tong Y."/>
            <person name="Wang J."/>
            <person name="Yang H."/>
            <person name="Li Z."/>
            <person name="Wang D."/>
            <person name="Zhang A."/>
            <person name="Wang J."/>
        </authorList>
    </citation>
    <scope>NUCLEOTIDE SEQUENCE</scope>
    <source>
        <strain evidence="2">cv. G1812</strain>
    </source>
</reference>
<reference evidence="1" key="3">
    <citation type="submission" date="2022-06" db="UniProtKB">
        <authorList>
            <consortium name="EnsemblPlants"/>
        </authorList>
    </citation>
    <scope>IDENTIFICATION</scope>
</reference>
<accession>A0A8R7PKA1</accession>
<evidence type="ECO:0000313" key="1">
    <source>
        <dbReference type="EnsemblPlants" id="TuG1812G0200005206.01.T01"/>
    </source>
</evidence>
<protein>
    <submittedName>
        <fullName evidence="1">Uncharacterized protein</fullName>
    </submittedName>
</protein>
<reference evidence="1" key="2">
    <citation type="submission" date="2018-03" db="EMBL/GenBank/DDBJ databases">
        <title>The Triticum urartu genome reveals the dynamic nature of wheat genome evolution.</title>
        <authorList>
            <person name="Ling H."/>
            <person name="Ma B."/>
            <person name="Shi X."/>
            <person name="Liu H."/>
            <person name="Dong L."/>
            <person name="Sun H."/>
            <person name="Cao Y."/>
            <person name="Gao Q."/>
            <person name="Zheng S."/>
            <person name="Li Y."/>
            <person name="Yu Y."/>
            <person name="Du H."/>
            <person name="Qi M."/>
            <person name="Li Y."/>
            <person name="Yu H."/>
            <person name="Cui Y."/>
            <person name="Wang N."/>
            <person name="Chen C."/>
            <person name="Wu H."/>
            <person name="Zhao Y."/>
            <person name="Zhang J."/>
            <person name="Li Y."/>
            <person name="Zhou W."/>
            <person name="Zhang B."/>
            <person name="Hu W."/>
            <person name="Eijk M."/>
            <person name="Tang J."/>
            <person name="Witsenboer H."/>
            <person name="Zhao S."/>
            <person name="Li Z."/>
            <person name="Zhang A."/>
            <person name="Wang D."/>
            <person name="Liang C."/>
        </authorList>
    </citation>
    <scope>NUCLEOTIDE SEQUENCE [LARGE SCALE GENOMIC DNA]</scope>
    <source>
        <strain evidence="1">cv. G1812</strain>
    </source>
</reference>
<keyword evidence="2" id="KW-1185">Reference proteome</keyword>
<sequence length="45" mass="5222">MSCFMRNFFHPCLKNRPSSEVSYSVLLKLSFPNLSISSTCFRMSK</sequence>
<organism evidence="1 2">
    <name type="scientific">Triticum urartu</name>
    <name type="common">Red wild einkorn</name>
    <name type="synonym">Crithodium urartu</name>
    <dbReference type="NCBI Taxonomy" id="4572"/>
    <lineage>
        <taxon>Eukaryota</taxon>
        <taxon>Viridiplantae</taxon>
        <taxon>Streptophyta</taxon>
        <taxon>Embryophyta</taxon>
        <taxon>Tracheophyta</taxon>
        <taxon>Spermatophyta</taxon>
        <taxon>Magnoliopsida</taxon>
        <taxon>Liliopsida</taxon>
        <taxon>Poales</taxon>
        <taxon>Poaceae</taxon>
        <taxon>BOP clade</taxon>
        <taxon>Pooideae</taxon>
        <taxon>Triticodae</taxon>
        <taxon>Triticeae</taxon>
        <taxon>Triticinae</taxon>
        <taxon>Triticum</taxon>
    </lineage>
</organism>
<proteinExistence type="predicted"/>
<evidence type="ECO:0000313" key="2">
    <source>
        <dbReference type="Proteomes" id="UP000015106"/>
    </source>
</evidence>